<gene>
    <name evidence="1" type="ORF">AB0D95_28075</name>
</gene>
<dbReference type="EMBL" id="JBEZNA010000099">
    <property type="protein sequence ID" value="MEU9581082.1"/>
    <property type="molecule type" value="Genomic_DNA"/>
</dbReference>
<dbReference type="Proteomes" id="UP001551584">
    <property type="component" value="Unassembled WGS sequence"/>
</dbReference>
<evidence type="ECO:0000313" key="2">
    <source>
        <dbReference type="Proteomes" id="UP001551584"/>
    </source>
</evidence>
<comment type="caution">
    <text evidence="1">The sequence shown here is derived from an EMBL/GenBank/DDBJ whole genome shotgun (WGS) entry which is preliminary data.</text>
</comment>
<name>A0ABV3EXY5_9ACTN</name>
<dbReference type="InterPro" id="IPR045596">
    <property type="entry name" value="DUF6459"/>
</dbReference>
<keyword evidence="2" id="KW-1185">Reference proteome</keyword>
<dbReference type="Pfam" id="PF20060">
    <property type="entry name" value="DUF6459"/>
    <property type="match status" value="1"/>
</dbReference>
<proteinExistence type="predicted"/>
<dbReference type="RefSeq" id="WP_240957303.1">
    <property type="nucleotide sequence ID" value="NZ_JBEZNA010000099.1"/>
</dbReference>
<accession>A0ABV3EXY5</accession>
<reference evidence="1 2" key="1">
    <citation type="submission" date="2024-06" db="EMBL/GenBank/DDBJ databases">
        <title>The Natural Products Discovery Center: Release of the First 8490 Sequenced Strains for Exploring Actinobacteria Biosynthetic Diversity.</title>
        <authorList>
            <person name="Kalkreuter E."/>
            <person name="Kautsar S.A."/>
            <person name="Yang D."/>
            <person name="Bader C.D."/>
            <person name="Teijaro C.N."/>
            <person name="Fluegel L."/>
            <person name="Davis C.M."/>
            <person name="Simpson J.R."/>
            <person name="Lauterbach L."/>
            <person name="Steele A.D."/>
            <person name="Gui C."/>
            <person name="Meng S."/>
            <person name="Li G."/>
            <person name="Viehrig K."/>
            <person name="Ye F."/>
            <person name="Su P."/>
            <person name="Kiefer A.F."/>
            <person name="Nichols A."/>
            <person name="Cepeda A.J."/>
            <person name="Yan W."/>
            <person name="Fan B."/>
            <person name="Jiang Y."/>
            <person name="Adhikari A."/>
            <person name="Zheng C.-J."/>
            <person name="Schuster L."/>
            <person name="Cowan T.M."/>
            <person name="Smanski M.J."/>
            <person name="Chevrette M.G."/>
            <person name="De Carvalho L.P.S."/>
            <person name="Shen B."/>
        </authorList>
    </citation>
    <scope>NUCLEOTIDE SEQUENCE [LARGE SCALE GENOMIC DNA]</scope>
    <source>
        <strain evidence="1 2">NPDC048117</strain>
    </source>
</reference>
<protein>
    <submittedName>
        <fullName evidence="1">Rv3235 family protein</fullName>
    </submittedName>
</protein>
<evidence type="ECO:0000313" key="1">
    <source>
        <dbReference type="EMBL" id="MEU9581082.1"/>
    </source>
</evidence>
<organism evidence="1 2">
    <name type="scientific">Streptomyces chilikensis</name>
    <dbReference type="NCBI Taxonomy" id="1194079"/>
    <lineage>
        <taxon>Bacteria</taxon>
        <taxon>Bacillati</taxon>
        <taxon>Actinomycetota</taxon>
        <taxon>Actinomycetes</taxon>
        <taxon>Kitasatosporales</taxon>
        <taxon>Streptomycetaceae</taxon>
        <taxon>Streptomyces</taxon>
    </lineage>
</organism>
<sequence length="109" mass="12008">MVPPSARPTDVFAERLVGVLSGQLPVHSMLRHTVGRAYDDLARLAERGVLRTRGGVRPVVRDIGYYVARAGALEVFVRVGAGDRVRALAFRLERGDDRRWRCVAVEAGP</sequence>